<comment type="caution">
    <text evidence="2">The sequence shown here is derived from an EMBL/GenBank/DDBJ whole genome shotgun (WGS) entry which is preliminary data.</text>
</comment>
<evidence type="ECO:0000313" key="3">
    <source>
        <dbReference type="Proteomes" id="UP000518266"/>
    </source>
</evidence>
<dbReference type="Proteomes" id="UP000518266">
    <property type="component" value="Unassembled WGS sequence"/>
</dbReference>
<sequence length="181" mass="20368">MGSRSSREYLKLHRWSYLASLQRDTPCGERETQLLLLSDHGHHVFMDGRGQDHVQRPCFGRHVAHHLIVGEDVVAVQKAVVVHTAPAQRHLRGRGSRRRLLRCEARGPVPRLRLAPEERGALTRWREDTDTRPEERRITEGKGHVVDGVAPVVLDVPAEGGEAHPDTTGEKVTNSITERTL</sequence>
<evidence type="ECO:0000313" key="2">
    <source>
        <dbReference type="EMBL" id="KAF3861133.1"/>
    </source>
</evidence>
<name>A0A7J5ZHN0_DISMA</name>
<accession>A0A7J5ZHN0</accession>
<organism evidence="2 3">
    <name type="scientific">Dissostichus mawsoni</name>
    <name type="common">Antarctic cod</name>
    <dbReference type="NCBI Taxonomy" id="36200"/>
    <lineage>
        <taxon>Eukaryota</taxon>
        <taxon>Metazoa</taxon>
        <taxon>Chordata</taxon>
        <taxon>Craniata</taxon>
        <taxon>Vertebrata</taxon>
        <taxon>Euteleostomi</taxon>
        <taxon>Actinopterygii</taxon>
        <taxon>Neopterygii</taxon>
        <taxon>Teleostei</taxon>
        <taxon>Neoteleostei</taxon>
        <taxon>Acanthomorphata</taxon>
        <taxon>Eupercaria</taxon>
        <taxon>Perciformes</taxon>
        <taxon>Notothenioidei</taxon>
        <taxon>Nototheniidae</taxon>
        <taxon>Dissostichus</taxon>
    </lineage>
</organism>
<reference evidence="2 3" key="1">
    <citation type="submission" date="2020-03" db="EMBL/GenBank/DDBJ databases">
        <title>Dissostichus mawsoni Genome sequencing and assembly.</title>
        <authorList>
            <person name="Park H."/>
        </authorList>
    </citation>
    <scope>NUCLEOTIDE SEQUENCE [LARGE SCALE GENOMIC DNA]</scope>
    <source>
        <strain evidence="2">DM0001</strain>
        <tissue evidence="2">Muscle</tissue>
    </source>
</reference>
<proteinExistence type="predicted"/>
<evidence type="ECO:0000256" key="1">
    <source>
        <dbReference type="SAM" id="MobiDB-lite"/>
    </source>
</evidence>
<feature type="region of interest" description="Disordered" evidence="1">
    <location>
        <begin position="159"/>
        <end position="181"/>
    </location>
</feature>
<protein>
    <submittedName>
        <fullName evidence="2">Uncharacterized protein</fullName>
    </submittedName>
</protein>
<gene>
    <name evidence="2" type="ORF">F7725_001388</name>
</gene>
<dbReference type="AlphaFoldDB" id="A0A7J5ZHN0"/>
<dbReference type="EMBL" id="JAAKFY010000002">
    <property type="protein sequence ID" value="KAF3861133.1"/>
    <property type="molecule type" value="Genomic_DNA"/>
</dbReference>
<feature type="compositionally biased region" description="Polar residues" evidence="1">
    <location>
        <begin position="170"/>
        <end position="181"/>
    </location>
</feature>
<keyword evidence="3" id="KW-1185">Reference proteome</keyword>